<evidence type="ECO:0000256" key="1">
    <source>
        <dbReference type="SAM" id="Phobius"/>
    </source>
</evidence>
<proteinExistence type="predicted"/>
<feature type="transmembrane region" description="Helical" evidence="1">
    <location>
        <begin position="32"/>
        <end position="52"/>
    </location>
</feature>
<accession>A0ABY4E418</accession>
<organism evidence="2 3">
    <name type="scientific">Vitreoscilla massiliensis</name>
    <dbReference type="NCBI Taxonomy" id="1689272"/>
    <lineage>
        <taxon>Bacteria</taxon>
        <taxon>Pseudomonadati</taxon>
        <taxon>Pseudomonadota</taxon>
        <taxon>Betaproteobacteria</taxon>
        <taxon>Neisseriales</taxon>
        <taxon>Neisseriaceae</taxon>
        <taxon>Vitreoscilla</taxon>
    </lineage>
</organism>
<dbReference type="EMBL" id="CP091511">
    <property type="protein sequence ID" value="UOO90521.1"/>
    <property type="molecule type" value="Genomic_DNA"/>
</dbReference>
<keyword evidence="3" id="KW-1185">Reference proteome</keyword>
<dbReference type="RefSeq" id="WP_147645285.1">
    <property type="nucleotide sequence ID" value="NZ_CABKVG010000005.1"/>
</dbReference>
<sequence length="126" mass="14033">MLNRPYYRWIKITILLLVFIASVCALSSGDQLWVMIGTLSMGILCVFIIPFLQLTYQEFKERALTFAYSDPHDDTSPAQTGKLRCLVKTLITTMSVLKPIIIGLFVITGVGVLLLPIAFIALCFSS</sequence>
<keyword evidence="1" id="KW-0812">Transmembrane</keyword>
<dbReference type="Proteomes" id="UP000832011">
    <property type="component" value="Chromosome"/>
</dbReference>
<feature type="transmembrane region" description="Helical" evidence="1">
    <location>
        <begin position="6"/>
        <end position="25"/>
    </location>
</feature>
<reference evidence="2 3" key="1">
    <citation type="journal article" date="2022" name="Res Sq">
        <title>Evolution of multicellular longitudinally dividing oral cavity symbionts (Neisseriaceae).</title>
        <authorList>
            <person name="Nyongesa S."/>
            <person name="Weber P."/>
            <person name="Bernet E."/>
            <person name="Pullido F."/>
            <person name="Nieckarz M."/>
            <person name="Delaby M."/>
            <person name="Nieves C."/>
            <person name="Viehboeck T."/>
            <person name="Krause N."/>
            <person name="Rivera-Millot A."/>
            <person name="Nakamura A."/>
            <person name="Vischer N."/>
            <person name="VanNieuwenhze M."/>
            <person name="Brun Y."/>
            <person name="Cava F."/>
            <person name="Bulgheresi S."/>
            <person name="Veyrier F."/>
        </authorList>
    </citation>
    <scope>NUCLEOTIDE SEQUENCE [LARGE SCALE GENOMIC DNA]</scope>
    <source>
        <strain evidence="2 3">SN4</strain>
    </source>
</reference>
<keyword evidence="1" id="KW-0472">Membrane</keyword>
<name>A0ABY4E418_9NEIS</name>
<evidence type="ECO:0000313" key="3">
    <source>
        <dbReference type="Proteomes" id="UP000832011"/>
    </source>
</evidence>
<protein>
    <submittedName>
        <fullName evidence="2">Uncharacterized protein</fullName>
    </submittedName>
</protein>
<gene>
    <name evidence="2" type="ORF">LVJ82_05980</name>
</gene>
<keyword evidence="1" id="KW-1133">Transmembrane helix</keyword>
<feature type="transmembrane region" description="Helical" evidence="1">
    <location>
        <begin position="100"/>
        <end position="124"/>
    </location>
</feature>
<evidence type="ECO:0000313" key="2">
    <source>
        <dbReference type="EMBL" id="UOO90521.1"/>
    </source>
</evidence>